<feature type="domain" description="DUF4550" evidence="2">
    <location>
        <begin position="110"/>
        <end position="203"/>
    </location>
</feature>
<reference evidence="4" key="1">
    <citation type="submission" date="2025-08" db="UniProtKB">
        <authorList>
            <consortium name="RefSeq"/>
        </authorList>
    </citation>
    <scope>IDENTIFICATION</scope>
</reference>
<feature type="compositionally biased region" description="Basic and acidic residues" evidence="1">
    <location>
        <begin position="240"/>
        <end position="257"/>
    </location>
</feature>
<evidence type="ECO:0000313" key="3">
    <source>
        <dbReference type="Proteomes" id="UP000694906"/>
    </source>
</evidence>
<evidence type="ECO:0000256" key="1">
    <source>
        <dbReference type="SAM" id="MobiDB-lite"/>
    </source>
</evidence>
<gene>
    <name evidence="4" type="primary">Kiaa1257</name>
</gene>
<proteinExistence type="predicted"/>
<accession>A0AAX6R831</accession>
<dbReference type="PANTHER" id="PTHR33667:SF7">
    <property type="entry name" value="RIKEN CDNA 1810020O05 GENE"/>
    <property type="match status" value="1"/>
</dbReference>
<feature type="compositionally biased region" description="Basic and acidic residues" evidence="1">
    <location>
        <begin position="269"/>
        <end position="283"/>
    </location>
</feature>
<evidence type="ECO:0000259" key="2">
    <source>
        <dbReference type="Pfam" id="PF15084"/>
    </source>
</evidence>
<name>A0AAX6R831_HETGA</name>
<dbReference type="GeneID" id="101699740"/>
<feature type="compositionally biased region" description="Polar residues" evidence="1">
    <location>
        <begin position="1092"/>
        <end position="1109"/>
    </location>
</feature>
<organism evidence="3 4">
    <name type="scientific">Heterocephalus glaber</name>
    <name type="common">Naked mole rat</name>
    <dbReference type="NCBI Taxonomy" id="10181"/>
    <lineage>
        <taxon>Eukaryota</taxon>
        <taxon>Metazoa</taxon>
        <taxon>Chordata</taxon>
        <taxon>Craniata</taxon>
        <taxon>Vertebrata</taxon>
        <taxon>Euteleostomi</taxon>
        <taxon>Mammalia</taxon>
        <taxon>Eutheria</taxon>
        <taxon>Euarchontoglires</taxon>
        <taxon>Glires</taxon>
        <taxon>Rodentia</taxon>
        <taxon>Hystricomorpha</taxon>
        <taxon>Bathyergidae</taxon>
        <taxon>Heterocephalus</taxon>
    </lineage>
</organism>
<dbReference type="CTD" id="57501"/>
<dbReference type="InterPro" id="IPR027876">
    <property type="entry name" value="DUF4550"/>
</dbReference>
<dbReference type="PANTHER" id="PTHR33667">
    <property type="entry name" value="SI:DKEY-57N24.6"/>
    <property type="match status" value="1"/>
</dbReference>
<feature type="region of interest" description="Disordered" evidence="1">
    <location>
        <begin position="1072"/>
        <end position="1109"/>
    </location>
</feature>
<dbReference type="RefSeq" id="XP_021092732.1">
    <property type="nucleotide sequence ID" value="XM_021237073.1"/>
</dbReference>
<keyword evidence="3" id="KW-1185">Reference proteome</keyword>
<dbReference type="Proteomes" id="UP000694906">
    <property type="component" value="Unplaced"/>
</dbReference>
<feature type="region of interest" description="Disordered" evidence="1">
    <location>
        <begin position="240"/>
        <end position="287"/>
    </location>
</feature>
<dbReference type="AlphaFoldDB" id="A0AAX6R831"/>
<sequence length="1109" mass="127250">MSLHAWDWEDEDSESNGLASSCPSFYRLESDADNYLRAPGQESDFENPYSSIESFDASTFNSDVPQVVPCDLIISLALPVNTDHKGKHTTLIDKYRKHPKLHNHVSKLRRFYHIEYFLLPDDEEPKRVDVVVFPGLARVFLESGIKTVKPWCEDDKLWVSWSQTFNVNVTKELLKKLNFHKITLRIWDTKDKISKKFSYYHPLKTLSDDLGSFEEVRRLVLNQRELSKLGLEKANVVREEWNEESLPEKQEKAEKSPKSLPELETSSRNSEEYEKSLKPDDLPTVRQSTSRAAAMSFMGTTMMEIKELIDKTSFSSLNTLERLRSQIRGRDFEIKKKSHKRMKKPPAMKDGDTKVSGCWRPSIFCIQLAVTPLLAGQQAVMSRGSEKSANILDCLLTLKTEVPIMTEEQKQDLNPMTIKIKCASCLPSQPVPIQELERLCTPVYCRYQFHKTPVHQTKGEPHGTHVYFHDINVIFLGAMHPSELREYLEGPPMVVEVHDRDRKSEESSQKPILFGEDPLNSHLNLQAFISPADTENNPFESQKKLWNPYGVARVSFANLLLGHKYLNLVVPIHSCEPKSTGCAKGSKNRRPDVLQHSPMPMGSYLEANSQLKLRVGIAVPLSPRAEAPQPDLADSLFGRIIFVFSFKKLFLLPDLLHDITTINAKALELDSYPIRNVQQILSAFKMRVKVQDQPSLDVLTGFHLLDGTVHLFVLEGLAEQGLKQLWNSHQSRIPESQRGEYKVLYNSQLLFRRRLYADLETVLYHVHLSKPVAQLLKRQALYVRKAVPRTVFQALARIHDICHTSTRLKEVIVRDLLPSSAMIRDLNQEFGIPISQEDLTDEKLLALPPQPAPNLEAFQSQGSTLTSEILSHQEKYLQWRATMLQRSRHQKDSLVQRNITEAYEGTKRPPKSVVKVLRISPATKPIHNYSIQTLNSSELAKKELYREMAKEPRMRFTYSQNYLSAMVEPQNSEEEEKKAQKKSRQAWLTASGFQVTGLHNSTESHHQDFRRLPTEELKEEWMERALFANVLKPTLDRERWSWDKRHRDFELYKKPPPILELPLTGWRPKALALSPKQQDPPKAKAWDAAACSQDTSAGPQHLTSHFSNH</sequence>
<dbReference type="Pfam" id="PF15084">
    <property type="entry name" value="DUF4550"/>
    <property type="match status" value="1"/>
</dbReference>
<protein>
    <submittedName>
        <fullName evidence="4">Uncharacterized protein KIAA1257 homolog isoform X1</fullName>
    </submittedName>
</protein>
<evidence type="ECO:0000313" key="4">
    <source>
        <dbReference type="RefSeq" id="XP_021092732.1"/>
    </source>
</evidence>